<dbReference type="Proteomes" id="UP000317940">
    <property type="component" value="Unassembled WGS sequence"/>
</dbReference>
<keyword evidence="3" id="KW-0408">Iron</keyword>
<dbReference type="Gene3D" id="3.20.20.70">
    <property type="entry name" value="Aldolase class I"/>
    <property type="match status" value="1"/>
</dbReference>
<dbReference type="InterPro" id="IPR007197">
    <property type="entry name" value="rSAM"/>
</dbReference>
<evidence type="ECO:0000256" key="2">
    <source>
        <dbReference type="ARBA" id="ARBA00022723"/>
    </source>
</evidence>
<protein>
    <submittedName>
        <fullName evidence="6">Radical SAM protein with 4Fe4S-binding SPASM domain</fullName>
    </submittedName>
</protein>
<feature type="domain" description="Radical SAM core" evidence="5">
    <location>
        <begin position="25"/>
        <end position="233"/>
    </location>
</feature>
<proteinExistence type="predicted"/>
<dbReference type="OrthoDB" id="9810775at2"/>
<keyword evidence="7" id="KW-1185">Reference proteome</keyword>
<dbReference type="SFLD" id="SFLDS00029">
    <property type="entry name" value="Radical_SAM"/>
    <property type="match status" value="1"/>
</dbReference>
<gene>
    <name evidence="6" type="ORF">FHX73_18131</name>
</gene>
<dbReference type="PANTHER" id="PTHR11228:SF7">
    <property type="entry name" value="PQQA PEPTIDE CYCLASE"/>
    <property type="match status" value="1"/>
</dbReference>
<dbReference type="InterPro" id="IPR050377">
    <property type="entry name" value="Radical_SAM_PqqE_MftC-like"/>
</dbReference>
<organism evidence="6 7">
    <name type="scientific">Kitasatospora viridis</name>
    <dbReference type="NCBI Taxonomy" id="281105"/>
    <lineage>
        <taxon>Bacteria</taxon>
        <taxon>Bacillati</taxon>
        <taxon>Actinomycetota</taxon>
        <taxon>Actinomycetes</taxon>
        <taxon>Kitasatosporales</taxon>
        <taxon>Streptomycetaceae</taxon>
        <taxon>Kitasatospora</taxon>
    </lineage>
</organism>
<dbReference type="SUPFAM" id="SSF102114">
    <property type="entry name" value="Radical SAM enzymes"/>
    <property type="match status" value="1"/>
</dbReference>
<comment type="caution">
    <text evidence="6">The sequence shown here is derived from an EMBL/GenBank/DDBJ whole genome shotgun (WGS) entry which is preliminary data.</text>
</comment>
<keyword evidence="1" id="KW-0949">S-adenosyl-L-methionine</keyword>
<accession>A0A561SA66</accession>
<evidence type="ECO:0000256" key="4">
    <source>
        <dbReference type="ARBA" id="ARBA00023014"/>
    </source>
</evidence>
<dbReference type="SFLD" id="SFLDG01067">
    <property type="entry name" value="SPASM/twitch_domain_containing"/>
    <property type="match status" value="1"/>
</dbReference>
<dbReference type="AlphaFoldDB" id="A0A561SA66"/>
<dbReference type="CDD" id="cd01335">
    <property type="entry name" value="Radical_SAM"/>
    <property type="match status" value="1"/>
</dbReference>
<evidence type="ECO:0000313" key="6">
    <source>
        <dbReference type="EMBL" id="TWF71760.1"/>
    </source>
</evidence>
<reference evidence="6 7" key="1">
    <citation type="submission" date="2019-06" db="EMBL/GenBank/DDBJ databases">
        <title>Sequencing the genomes of 1000 actinobacteria strains.</title>
        <authorList>
            <person name="Klenk H.-P."/>
        </authorList>
    </citation>
    <scope>NUCLEOTIDE SEQUENCE [LARGE SCALE GENOMIC DNA]</scope>
    <source>
        <strain evidence="6 7">DSM 44826</strain>
    </source>
</reference>
<sequence length="372" mass="40096">MSEKTARRIMTDEQAVSCYFRTSVVEPYRKALVQINEPCNLGCAHCFVSALKTGVTMPLEDIRTKVIPQLKAARVTRVTLTGGEPFLHPDFLAVTAAFRDAGMGVGLCTNATLITDDHITALAKMGDIHVNVSLDGFAADSHGKFRGDRESFYTTVETVKRLAQAGLLQGLLCTPNNLAEDEEYAQLCAFASEQGASYVLMNPLSSMGRGVKSKNKLARSDDHMRHIHDLTSPFASDQLDLVHIRFPNDTKPLANCEAGTIIYVFAPGEVTVCPYLVFAARTPNSQHADTEFIVGNIFTDTDIADRLDAYNFHERYTVGANPTCGSCSMADGCGKGCPAAVVAAGERIGALDAEMCPVAPNKRALLPVVAVS</sequence>
<dbReference type="RefSeq" id="WP_145911552.1">
    <property type="nucleotide sequence ID" value="NZ_BAAAMZ010000022.1"/>
</dbReference>
<dbReference type="Pfam" id="PF04055">
    <property type="entry name" value="Radical_SAM"/>
    <property type="match status" value="1"/>
</dbReference>
<keyword evidence="2" id="KW-0479">Metal-binding</keyword>
<dbReference type="SFLD" id="SFLDG01386">
    <property type="entry name" value="main_SPASM_domain-containing"/>
    <property type="match status" value="1"/>
</dbReference>
<dbReference type="PROSITE" id="PS51918">
    <property type="entry name" value="RADICAL_SAM"/>
    <property type="match status" value="1"/>
</dbReference>
<dbReference type="GO" id="GO:0046872">
    <property type="term" value="F:metal ion binding"/>
    <property type="evidence" value="ECO:0007669"/>
    <property type="project" value="UniProtKB-KW"/>
</dbReference>
<dbReference type="EMBL" id="VIWT01000008">
    <property type="protein sequence ID" value="TWF71760.1"/>
    <property type="molecule type" value="Genomic_DNA"/>
</dbReference>
<dbReference type="PANTHER" id="PTHR11228">
    <property type="entry name" value="RADICAL SAM DOMAIN PROTEIN"/>
    <property type="match status" value="1"/>
</dbReference>
<evidence type="ECO:0000259" key="5">
    <source>
        <dbReference type="PROSITE" id="PS51918"/>
    </source>
</evidence>
<evidence type="ECO:0000256" key="1">
    <source>
        <dbReference type="ARBA" id="ARBA00022691"/>
    </source>
</evidence>
<dbReference type="GO" id="GO:0003824">
    <property type="term" value="F:catalytic activity"/>
    <property type="evidence" value="ECO:0007669"/>
    <property type="project" value="InterPro"/>
</dbReference>
<evidence type="ECO:0000256" key="3">
    <source>
        <dbReference type="ARBA" id="ARBA00023004"/>
    </source>
</evidence>
<evidence type="ECO:0000313" key="7">
    <source>
        <dbReference type="Proteomes" id="UP000317940"/>
    </source>
</evidence>
<name>A0A561SA66_9ACTN</name>
<keyword evidence="4" id="KW-0411">Iron-sulfur</keyword>
<dbReference type="InterPro" id="IPR058240">
    <property type="entry name" value="rSAM_sf"/>
</dbReference>
<dbReference type="GO" id="GO:0051536">
    <property type="term" value="F:iron-sulfur cluster binding"/>
    <property type="evidence" value="ECO:0007669"/>
    <property type="project" value="UniProtKB-KW"/>
</dbReference>
<dbReference type="InterPro" id="IPR013785">
    <property type="entry name" value="Aldolase_TIM"/>
</dbReference>